<dbReference type="UniPathway" id="UPA00193"/>
<protein>
    <recommendedName>
        <fullName evidence="6">Methylenetetrahydrofolate reductase</fullName>
    </recommendedName>
</protein>
<keyword evidence="4 6" id="KW-0274">FAD</keyword>
<evidence type="ECO:0000313" key="7">
    <source>
        <dbReference type="EMBL" id="ADU65305.1"/>
    </source>
</evidence>
<evidence type="ECO:0000256" key="1">
    <source>
        <dbReference type="ARBA" id="ARBA00001974"/>
    </source>
</evidence>
<dbReference type="GO" id="GO:0006555">
    <property type="term" value="P:methionine metabolic process"/>
    <property type="evidence" value="ECO:0007669"/>
    <property type="project" value="InterPro"/>
</dbReference>
<dbReference type="eggNOG" id="COG0685">
    <property type="taxonomic scope" value="Bacteria"/>
</dbReference>
<dbReference type="Gene3D" id="3.20.20.220">
    <property type="match status" value="1"/>
</dbReference>
<evidence type="ECO:0000256" key="3">
    <source>
        <dbReference type="ARBA" id="ARBA00022630"/>
    </source>
</evidence>
<dbReference type="InterPro" id="IPR003171">
    <property type="entry name" value="Mehydrof_redctse-like"/>
</dbReference>
<keyword evidence="3 6" id="KW-0285">Flavoprotein</keyword>
<name>E6W0X3_DESIS</name>
<evidence type="ECO:0000256" key="2">
    <source>
        <dbReference type="ARBA" id="ARBA00004777"/>
    </source>
</evidence>
<proteinExistence type="inferred from homology"/>
<dbReference type="GO" id="GO:0004489">
    <property type="term" value="F:methylenetetrahydrofolate reductase [NAD(P)H] activity"/>
    <property type="evidence" value="ECO:0007669"/>
    <property type="project" value="InterPro"/>
</dbReference>
<dbReference type="Pfam" id="PF02219">
    <property type="entry name" value="MTHFR"/>
    <property type="match status" value="1"/>
</dbReference>
<gene>
    <name evidence="7" type="ordered locus">Selin_0557</name>
</gene>
<comment type="cofactor">
    <cofactor evidence="1 6">
        <name>FAD</name>
        <dbReference type="ChEBI" id="CHEBI:57692"/>
    </cofactor>
</comment>
<keyword evidence="5 6" id="KW-0560">Oxidoreductase</keyword>
<keyword evidence="8" id="KW-1185">Reference proteome</keyword>
<dbReference type="OrthoDB" id="9803687at2"/>
<evidence type="ECO:0000313" key="8">
    <source>
        <dbReference type="Proteomes" id="UP000002572"/>
    </source>
</evidence>
<comment type="pathway">
    <text evidence="2 6">One-carbon metabolism; tetrahydrofolate interconversion.</text>
</comment>
<organism evidence="7 8">
    <name type="scientific">Desulfurispirillum indicum (strain ATCC BAA-1389 / DSM 22839 / S5)</name>
    <dbReference type="NCBI Taxonomy" id="653733"/>
    <lineage>
        <taxon>Bacteria</taxon>
        <taxon>Pseudomonadati</taxon>
        <taxon>Chrysiogenota</taxon>
        <taxon>Chrysiogenia</taxon>
        <taxon>Chrysiogenales</taxon>
        <taxon>Chrysiogenaceae</taxon>
        <taxon>Desulfurispirillum</taxon>
    </lineage>
</organism>
<dbReference type="InterPro" id="IPR029041">
    <property type="entry name" value="FAD-linked_oxidoreductase-like"/>
</dbReference>
<dbReference type="AlphaFoldDB" id="E6W0X3"/>
<evidence type="ECO:0000256" key="6">
    <source>
        <dbReference type="RuleBase" id="RU003862"/>
    </source>
</evidence>
<reference evidence="7 8" key="1">
    <citation type="submission" date="2010-12" db="EMBL/GenBank/DDBJ databases">
        <title>Complete sequence of Desulfurispirillum indicum S5.</title>
        <authorList>
            <consortium name="US DOE Joint Genome Institute"/>
            <person name="Lucas S."/>
            <person name="Copeland A."/>
            <person name="Lapidus A."/>
            <person name="Cheng J.-F."/>
            <person name="Goodwin L."/>
            <person name="Pitluck S."/>
            <person name="Chertkov O."/>
            <person name="Held B."/>
            <person name="Detter J.C."/>
            <person name="Han C."/>
            <person name="Tapia R."/>
            <person name="Land M."/>
            <person name="Hauser L."/>
            <person name="Kyrpides N."/>
            <person name="Ivanova N."/>
            <person name="Mikhailova N."/>
            <person name="Haggblom M."/>
            <person name="Rauschenbach I."/>
            <person name="Bini E."/>
            <person name="Woyke T."/>
        </authorList>
    </citation>
    <scope>NUCLEOTIDE SEQUENCE [LARGE SCALE GENOMIC DNA]</scope>
    <source>
        <strain evidence="8">ATCC BAA-1389 / DSM 22839 / S5</strain>
    </source>
</reference>
<dbReference type="STRING" id="653733.Selin_0557"/>
<evidence type="ECO:0000256" key="5">
    <source>
        <dbReference type="ARBA" id="ARBA00023002"/>
    </source>
</evidence>
<dbReference type="KEGG" id="din:Selin_0557"/>
<dbReference type="SUPFAM" id="SSF51730">
    <property type="entry name" value="FAD-linked oxidoreductase"/>
    <property type="match status" value="1"/>
</dbReference>
<sequence length="252" mass="29352">MTTLPTRIAVELVPRSDESLQEELAVLEQFPVVTAVNIPDILRFDMRSWQGCRLVRGHGLDAIAHIRAIDIHPRKPLPMVEYLVEHRIEEVLVIAGDIPQNHARTIYPSTSVDIIRKFKREAPHIRVYAAIDPYRQSFREEMEDVQHKLDVGADGFFTQPFFDMRLMELYGELLEGEQVYWGVSPVLAERSQHYWETRNAAVFPRSFEPTMNWNLEFARQALDFVHATDGFHIYFMPIKTNLNSYLQGIFPR</sequence>
<dbReference type="Proteomes" id="UP000002572">
    <property type="component" value="Chromosome"/>
</dbReference>
<dbReference type="GO" id="GO:0035999">
    <property type="term" value="P:tetrahydrofolate interconversion"/>
    <property type="evidence" value="ECO:0007669"/>
    <property type="project" value="UniProtKB-UniPathway"/>
</dbReference>
<comment type="similarity">
    <text evidence="6">Belongs to the methylenetetrahydrofolate reductase family.</text>
</comment>
<accession>E6W0X3</accession>
<dbReference type="RefSeq" id="WP_013505193.1">
    <property type="nucleotide sequence ID" value="NC_014836.1"/>
</dbReference>
<dbReference type="HOGENOM" id="CLU_1110003_0_0_0"/>
<dbReference type="EMBL" id="CP002432">
    <property type="protein sequence ID" value="ADU65305.1"/>
    <property type="molecule type" value="Genomic_DNA"/>
</dbReference>
<evidence type="ECO:0000256" key="4">
    <source>
        <dbReference type="ARBA" id="ARBA00022827"/>
    </source>
</evidence>
<dbReference type="InParanoid" id="E6W0X3"/>